<evidence type="ECO:0000256" key="3">
    <source>
        <dbReference type="ARBA" id="ARBA00022989"/>
    </source>
</evidence>
<gene>
    <name evidence="9" type="ORF">B0T14DRAFT_561619</name>
</gene>
<feature type="transmembrane region" description="Helical" evidence="7">
    <location>
        <begin position="227"/>
        <end position="252"/>
    </location>
</feature>
<evidence type="ECO:0000256" key="1">
    <source>
        <dbReference type="ARBA" id="ARBA00004141"/>
    </source>
</evidence>
<dbReference type="PANTHER" id="PTHR33048:SF47">
    <property type="entry name" value="INTEGRAL MEMBRANE PROTEIN-RELATED"/>
    <property type="match status" value="1"/>
</dbReference>
<evidence type="ECO:0000313" key="10">
    <source>
        <dbReference type="Proteomes" id="UP001175000"/>
    </source>
</evidence>
<feature type="domain" description="Rhodopsin" evidence="8">
    <location>
        <begin position="61"/>
        <end position="295"/>
    </location>
</feature>
<dbReference type="PANTHER" id="PTHR33048">
    <property type="entry name" value="PTH11-LIKE INTEGRAL MEMBRANE PROTEIN (AFU_ORTHOLOGUE AFUA_5G11245)"/>
    <property type="match status" value="1"/>
</dbReference>
<comment type="subcellular location">
    <subcellularLocation>
        <location evidence="1">Membrane</location>
        <topology evidence="1">Multi-pass membrane protein</topology>
    </subcellularLocation>
</comment>
<feature type="transmembrane region" description="Helical" evidence="7">
    <location>
        <begin position="41"/>
        <end position="64"/>
    </location>
</feature>
<dbReference type="EMBL" id="JAULSU010000001">
    <property type="protein sequence ID" value="KAK0634102.1"/>
    <property type="molecule type" value="Genomic_DNA"/>
</dbReference>
<evidence type="ECO:0000256" key="6">
    <source>
        <dbReference type="SAM" id="MobiDB-lite"/>
    </source>
</evidence>
<keyword evidence="2 7" id="KW-0812">Transmembrane</keyword>
<comment type="caution">
    <text evidence="9">The sequence shown here is derived from an EMBL/GenBank/DDBJ whole genome shotgun (WGS) entry which is preliminary data.</text>
</comment>
<feature type="transmembrane region" description="Helical" evidence="7">
    <location>
        <begin position="154"/>
        <end position="184"/>
    </location>
</feature>
<keyword evidence="3 7" id="KW-1133">Transmembrane helix</keyword>
<evidence type="ECO:0000256" key="5">
    <source>
        <dbReference type="ARBA" id="ARBA00038359"/>
    </source>
</evidence>
<dbReference type="Pfam" id="PF20684">
    <property type="entry name" value="Fung_rhodopsin"/>
    <property type="match status" value="1"/>
</dbReference>
<evidence type="ECO:0000259" key="8">
    <source>
        <dbReference type="Pfam" id="PF20684"/>
    </source>
</evidence>
<dbReference type="AlphaFoldDB" id="A0AA40CD62"/>
<keyword evidence="4 7" id="KW-0472">Membrane</keyword>
<comment type="similarity">
    <text evidence="5">Belongs to the SAT4 family.</text>
</comment>
<feature type="transmembrane region" description="Helical" evidence="7">
    <location>
        <begin position="119"/>
        <end position="142"/>
    </location>
</feature>
<feature type="transmembrane region" description="Helical" evidence="7">
    <location>
        <begin position="196"/>
        <end position="215"/>
    </location>
</feature>
<feature type="region of interest" description="Disordered" evidence="6">
    <location>
        <begin position="312"/>
        <end position="372"/>
    </location>
</feature>
<evidence type="ECO:0000313" key="9">
    <source>
        <dbReference type="EMBL" id="KAK0634102.1"/>
    </source>
</evidence>
<protein>
    <recommendedName>
        <fullName evidence="8">Rhodopsin domain-containing protein</fullName>
    </recommendedName>
</protein>
<proteinExistence type="inferred from homology"/>
<feature type="transmembrane region" description="Helical" evidence="7">
    <location>
        <begin position="76"/>
        <end position="99"/>
    </location>
</feature>
<evidence type="ECO:0000256" key="2">
    <source>
        <dbReference type="ARBA" id="ARBA00022692"/>
    </source>
</evidence>
<evidence type="ECO:0000256" key="7">
    <source>
        <dbReference type="SAM" id="Phobius"/>
    </source>
</evidence>
<sequence>MSSTTGTAPAPPVESGTDDPLSKYFPGLVIDHSQDHASYQANLIACSVITWAAAAVFVATRYYTRQLLLRVWSWEDWIIVLSLLLSTLCSASITIQAALGVGRHIWTVPPQNATPLAMAGWFTLLFYFLSLWATKLSILMLYRRMLVYSWVKVSTTVLFTITIFFGLWTIITVFTACVPLTAFWDRSVKGICHENRWYATTSAMHISTEFFIYILPMPAIRTLRLRFRLRILLFSLFGFGFLLCVISILRMVNLVMNSNAVDFTWDFATPTSWAIIEVNFSIICACVMTLKPLIVKIFPGLAEARLSSSDRDQSWDMQNHPPTIGTKPMRTPLRIEDESVGGGFRSDDGDLGGDRSAAGDLRRRNSHGVDPG</sequence>
<reference evidence="9" key="1">
    <citation type="submission" date="2023-06" db="EMBL/GenBank/DDBJ databases">
        <title>Genome-scale phylogeny and comparative genomics of the fungal order Sordariales.</title>
        <authorList>
            <consortium name="Lawrence Berkeley National Laboratory"/>
            <person name="Hensen N."/>
            <person name="Bonometti L."/>
            <person name="Westerberg I."/>
            <person name="Brannstrom I.O."/>
            <person name="Guillou S."/>
            <person name="Cros-Aarteil S."/>
            <person name="Calhoun S."/>
            <person name="Haridas S."/>
            <person name="Kuo A."/>
            <person name="Mondo S."/>
            <person name="Pangilinan J."/>
            <person name="Riley R."/>
            <person name="Labutti K."/>
            <person name="Andreopoulos B."/>
            <person name="Lipzen A."/>
            <person name="Chen C."/>
            <person name="Yanf M."/>
            <person name="Daum C."/>
            <person name="Ng V."/>
            <person name="Clum A."/>
            <person name="Steindorff A."/>
            <person name="Ohm R."/>
            <person name="Martin F."/>
            <person name="Silar P."/>
            <person name="Natvig D."/>
            <person name="Lalanne C."/>
            <person name="Gautier V."/>
            <person name="Ament-Velasquez S.L."/>
            <person name="Kruys A."/>
            <person name="Hutchinson M.I."/>
            <person name="Powell A.J."/>
            <person name="Barry K."/>
            <person name="Miller A.N."/>
            <person name="Grigoriev I.V."/>
            <person name="Debuchy R."/>
            <person name="Gladieux P."/>
            <person name="Thoren M.H."/>
            <person name="Johannesson H."/>
        </authorList>
    </citation>
    <scope>NUCLEOTIDE SEQUENCE</scope>
    <source>
        <strain evidence="9">CBS 606.72</strain>
    </source>
</reference>
<dbReference type="InterPro" id="IPR052337">
    <property type="entry name" value="SAT4-like"/>
</dbReference>
<evidence type="ECO:0000256" key="4">
    <source>
        <dbReference type="ARBA" id="ARBA00023136"/>
    </source>
</evidence>
<accession>A0AA40CD62</accession>
<dbReference type="InterPro" id="IPR049326">
    <property type="entry name" value="Rhodopsin_dom_fungi"/>
</dbReference>
<name>A0AA40CD62_9PEZI</name>
<feature type="transmembrane region" description="Helical" evidence="7">
    <location>
        <begin position="272"/>
        <end position="290"/>
    </location>
</feature>
<dbReference type="Proteomes" id="UP001175000">
    <property type="component" value="Unassembled WGS sequence"/>
</dbReference>
<dbReference type="GO" id="GO:0016020">
    <property type="term" value="C:membrane"/>
    <property type="evidence" value="ECO:0007669"/>
    <property type="project" value="UniProtKB-SubCell"/>
</dbReference>
<organism evidence="9 10">
    <name type="scientific">Immersiella caudata</name>
    <dbReference type="NCBI Taxonomy" id="314043"/>
    <lineage>
        <taxon>Eukaryota</taxon>
        <taxon>Fungi</taxon>
        <taxon>Dikarya</taxon>
        <taxon>Ascomycota</taxon>
        <taxon>Pezizomycotina</taxon>
        <taxon>Sordariomycetes</taxon>
        <taxon>Sordariomycetidae</taxon>
        <taxon>Sordariales</taxon>
        <taxon>Lasiosphaeriaceae</taxon>
        <taxon>Immersiella</taxon>
    </lineage>
</organism>
<keyword evidence="10" id="KW-1185">Reference proteome</keyword>